<organism evidence="3 4">
    <name type="scientific">Alternaria burnsii</name>
    <dbReference type="NCBI Taxonomy" id="1187904"/>
    <lineage>
        <taxon>Eukaryota</taxon>
        <taxon>Fungi</taxon>
        <taxon>Dikarya</taxon>
        <taxon>Ascomycota</taxon>
        <taxon>Pezizomycotina</taxon>
        <taxon>Dothideomycetes</taxon>
        <taxon>Pleosporomycetidae</taxon>
        <taxon>Pleosporales</taxon>
        <taxon>Pleosporineae</taxon>
        <taxon>Pleosporaceae</taxon>
        <taxon>Alternaria</taxon>
        <taxon>Alternaria sect. Alternaria</taxon>
    </lineage>
</organism>
<evidence type="ECO:0000256" key="1">
    <source>
        <dbReference type="SAM" id="MobiDB-lite"/>
    </source>
</evidence>
<evidence type="ECO:0000256" key="2">
    <source>
        <dbReference type="SAM" id="Phobius"/>
    </source>
</evidence>
<keyword evidence="2" id="KW-1133">Transmembrane helix</keyword>
<proteinExistence type="predicted"/>
<dbReference type="AlphaFoldDB" id="A0A8H7B025"/>
<keyword evidence="2" id="KW-0472">Membrane</keyword>
<feature type="compositionally biased region" description="Polar residues" evidence="1">
    <location>
        <begin position="56"/>
        <end position="65"/>
    </location>
</feature>
<keyword evidence="4" id="KW-1185">Reference proteome</keyword>
<keyword evidence="2" id="KW-0812">Transmembrane</keyword>
<dbReference type="GeneID" id="62205509"/>
<dbReference type="Proteomes" id="UP000596902">
    <property type="component" value="Unassembled WGS sequence"/>
</dbReference>
<feature type="compositionally biased region" description="Basic and acidic residues" evidence="1">
    <location>
        <begin position="41"/>
        <end position="55"/>
    </location>
</feature>
<feature type="transmembrane region" description="Helical" evidence="2">
    <location>
        <begin position="118"/>
        <end position="139"/>
    </location>
</feature>
<feature type="transmembrane region" description="Helical" evidence="2">
    <location>
        <begin position="646"/>
        <end position="668"/>
    </location>
</feature>
<comment type="caution">
    <text evidence="3">The sequence shown here is derived from an EMBL/GenBank/DDBJ whole genome shotgun (WGS) entry which is preliminary data.</text>
</comment>
<dbReference type="RefSeq" id="XP_038784819.1">
    <property type="nucleotide sequence ID" value="XM_038932331.1"/>
</dbReference>
<feature type="region of interest" description="Disordered" evidence="1">
    <location>
        <begin position="24"/>
        <end position="94"/>
    </location>
</feature>
<dbReference type="EMBL" id="JAAABM010000010">
    <property type="protein sequence ID" value="KAF7674524.1"/>
    <property type="molecule type" value="Genomic_DNA"/>
</dbReference>
<reference evidence="3" key="2">
    <citation type="submission" date="2020-08" db="EMBL/GenBank/DDBJ databases">
        <title>Draft Genome Sequence of Cumin Blight Pathogen Alternaria burnsii.</title>
        <authorList>
            <person name="Feng Z."/>
        </authorList>
    </citation>
    <scope>NUCLEOTIDE SEQUENCE</scope>
    <source>
        <strain evidence="3">CBS107.38</strain>
    </source>
</reference>
<accession>A0A8H7B025</accession>
<evidence type="ECO:0000313" key="3">
    <source>
        <dbReference type="EMBL" id="KAF7674524.1"/>
    </source>
</evidence>
<feature type="transmembrane region" description="Helical" evidence="2">
    <location>
        <begin position="159"/>
        <end position="180"/>
    </location>
</feature>
<feature type="transmembrane region" description="Helical" evidence="2">
    <location>
        <begin position="200"/>
        <end position="228"/>
    </location>
</feature>
<reference evidence="3" key="1">
    <citation type="submission" date="2020-01" db="EMBL/GenBank/DDBJ databases">
        <authorList>
            <person name="Feng Z.H.Z."/>
        </authorList>
    </citation>
    <scope>NUCLEOTIDE SEQUENCE</scope>
    <source>
        <strain evidence="3">CBS107.38</strain>
    </source>
</reference>
<evidence type="ECO:0000313" key="4">
    <source>
        <dbReference type="Proteomes" id="UP000596902"/>
    </source>
</evidence>
<protein>
    <submittedName>
        <fullName evidence="3">Uncharacterized protein</fullName>
    </submittedName>
</protein>
<name>A0A8H7B025_9PLEO</name>
<sequence length="749" mass="84430">MSHRVDGPERRSFVFHEVPQLRSDFDPVIQPGQESAANRLLGRDGQEQNTDERTRASVSQHQFRPNDSFVYSDDGQSRSLPPDETTNKHSAQVGARSVPFSEKVNAPVYWKGNTPWALTWEFLGIVVSICFLILGAFVVHLKDQQESDWSIKVLSATRIAPTLWPIFFSGVLGNAIRALADWRVERGIDLLALEQLMGSLTLAGSVITVFKWSILRISSIVLLLLWAFNPLGSQSSFRGIYLRDREGSRPGNIAYYNYNLSSQVQLNSIFDTQTRVRPRLRALYSSALYDVASATQYVDKTNKTYQDIVITLGGESSAGVQAATDLWGNIRIPNLHSLPEFDANEPHRWVNVPWQDSVHNYSSLVGEHFAGLERNFTGNTTFNTTANYLTFSCSPWLNINGMNESYEWVFNKFQKNFSELISPRGTNGNNNFFLEFSEKQVWNDTTQSHDIMFVTRRGPPAYLSITQCSPQMTYVDAQVSCISKGASGKTDCGVNAVRETLTTTNPKNLTIFEYRTYRWPNTTLEMRPSTPTDLMHAFMDLVDDNKYGSGASGVVEWYLRDPLIAANDPGTNAYGTSAYANLGDVDIKVFEQRFSLLWNTLWKVSTQHATINGGGLTPSPYNDTSLHLNTTSTIVFPLPATYALDIPWIVIYFVSVVIMFFAAVFSLVMHYRCHAPRILGYVSSQIRDSRYFHDREIQGNSAADGTGMTRRLGHLKVMIADTKTDEDVGKIAFVPAHAESRVRRRRWYQ</sequence>
<gene>
    <name evidence="3" type="ORF">GT037_007284</name>
</gene>